<dbReference type="Gene3D" id="2.170.270.10">
    <property type="entry name" value="SET domain"/>
    <property type="match status" value="1"/>
</dbReference>
<name>A0A4W5P601_9TELE</name>
<dbReference type="InterPro" id="IPR046341">
    <property type="entry name" value="SET_dom_sf"/>
</dbReference>
<dbReference type="InterPro" id="IPR007728">
    <property type="entry name" value="Pre-SET_dom"/>
</dbReference>
<dbReference type="GO" id="GO:0000122">
    <property type="term" value="P:negative regulation of transcription by RNA polymerase II"/>
    <property type="evidence" value="ECO:0007669"/>
    <property type="project" value="TreeGrafter"/>
</dbReference>
<dbReference type="Ensembl" id="ENSHHUT00000062145.1">
    <property type="protein sequence ID" value="ENSHHUP00000060091.1"/>
    <property type="gene ID" value="ENSHHUG00000035666.1"/>
</dbReference>
<evidence type="ECO:0000259" key="7">
    <source>
        <dbReference type="PROSITE" id="PS50280"/>
    </source>
</evidence>
<evidence type="ECO:0000256" key="6">
    <source>
        <dbReference type="SAM" id="MobiDB-lite"/>
    </source>
</evidence>
<proteinExistence type="predicted"/>
<keyword evidence="3" id="KW-0808">Transferase</keyword>
<sequence length="293" mass="32965">VWAALNTNKKLTYARRSRDSITAWCTLGRDISRGYEAVPIACVNGVDSDSCPDNYKYVPDSCVTSPISIDKDITNLQHCGCIDDCSSNTCMCAQLSLRCWGFLPLEFCQKEPPVLFECNHAWSCWRSCRNRVVTGARLQLYKTQRMGWGVRALQDIPQGTFISEYVGEIITYAEADGRENDSFLFTLDNKVSDVHCIDAQHFLATLQVTMLQDLRFTRIAFFSSKPIQSGDQIWFDYGDYFWKVKSKDYSCQCCSPTCRHSSTAIVQGAQSLERVPSPSPAQQSSSHSAKTQS</sequence>
<dbReference type="SMART" id="SM00317">
    <property type="entry name" value="SET"/>
    <property type="match status" value="1"/>
</dbReference>
<dbReference type="InterPro" id="IPR001214">
    <property type="entry name" value="SET_dom"/>
</dbReference>
<dbReference type="GeneTree" id="ENSGT00940000156002"/>
<keyword evidence="2" id="KW-0158">Chromosome</keyword>
<dbReference type="GO" id="GO:0002039">
    <property type="term" value="F:p53 binding"/>
    <property type="evidence" value="ECO:0007669"/>
    <property type="project" value="InterPro"/>
</dbReference>
<evidence type="ECO:0000256" key="5">
    <source>
        <dbReference type="ARBA" id="ARBA00022853"/>
    </source>
</evidence>
<dbReference type="STRING" id="62062.ENSHHUP00000060091"/>
<feature type="compositionally biased region" description="Low complexity" evidence="6">
    <location>
        <begin position="280"/>
        <end position="293"/>
    </location>
</feature>
<keyword evidence="5" id="KW-0156">Chromatin regulator</keyword>
<evidence type="ECO:0000256" key="3">
    <source>
        <dbReference type="ARBA" id="ARBA00022603"/>
    </source>
</evidence>
<dbReference type="PANTHER" id="PTHR46307:SF2">
    <property type="entry name" value="HISTONE-LYSINE N-METHYLTRANSFERASE EHMT1"/>
    <property type="match status" value="1"/>
</dbReference>
<evidence type="ECO:0000256" key="2">
    <source>
        <dbReference type="ARBA" id="ARBA00022454"/>
    </source>
</evidence>
<protein>
    <recommendedName>
        <fullName evidence="7">SET domain-containing protein</fullName>
    </recommendedName>
</protein>
<dbReference type="PROSITE" id="PS50280">
    <property type="entry name" value="SET"/>
    <property type="match status" value="1"/>
</dbReference>
<dbReference type="GO" id="GO:0046974">
    <property type="term" value="F:histone H3K9 methyltransferase activity"/>
    <property type="evidence" value="ECO:0007669"/>
    <property type="project" value="TreeGrafter"/>
</dbReference>
<dbReference type="GO" id="GO:0000785">
    <property type="term" value="C:chromatin"/>
    <property type="evidence" value="ECO:0007669"/>
    <property type="project" value="TreeGrafter"/>
</dbReference>
<dbReference type="Pfam" id="PF05033">
    <property type="entry name" value="Pre-SET"/>
    <property type="match status" value="1"/>
</dbReference>
<dbReference type="GO" id="GO:0008270">
    <property type="term" value="F:zinc ion binding"/>
    <property type="evidence" value="ECO:0007669"/>
    <property type="project" value="InterPro"/>
</dbReference>
<keyword evidence="4" id="KW-0949">S-adenosyl-L-methionine</keyword>
<dbReference type="InterPro" id="IPR043550">
    <property type="entry name" value="EHMT1/EHMT2"/>
</dbReference>
<dbReference type="AlphaFoldDB" id="A0A4W5P601"/>
<dbReference type="PANTHER" id="PTHR46307">
    <property type="entry name" value="G9A, ISOFORM B"/>
    <property type="match status" value="1"/>
</dbReference>
<evidence type="ECO:0000313" key="9">
    <source>
        <dbReference type="Proteomes" id="UP000314982"/>
    </source>
</evidence>
<keyword evidence="9" id="KW-1185">Reference proteome</keyword>
<comment type="subcellular location">
    <subcellularLocation>
        <location evidence="1">Chromosome</location>
    </subcellularLocation>
</comment>
<dbReference type="Proteomes" id="UP000314982">
    <property type="component" value="Unassembled WGS sequence"/>
</dbReference>
<dbReference type="Pfam" id="PF00856">
    <property type="entry name" value="SET"/>
    <property type="match status" value="1"/>
</dbReference>
<reference evidence="8" key="2">
    <citation type="submission" date="2025-08" db="UniProtKB">
        <authorList>
            <consortium name="Ensembl"/>
        </authorList>
    </citation>
    <scope>IDENTIFICATION</scope>
</reference>
<reference evidence="9" key="1">
    <citation type="submission" date="2018-06" db="EMBL/GenBank/DDBJ databases">
        <title>Genome assembly of Danube salmon.</title>
        <authorList>
            <person name="Macqueen D.J."/>
            <person name="Gundappa M.K."/>
        </authorList>
    </citation>
    <scope>NUCLEOTIDE SEQUENCE [LARGE SCALE GENOMIC DNA]</scope>
</reference>
<feature type="domain" description="SET" evidence="7">
    <location>
        <begin position="136"/>
        <end position="238"/>
    </location>
</feature>
<feature type="region of interest" description="Disordered" evidence="6">
    <location>
        <begin position="272"/>
        <end position="293"/>
    </location>
</feature>
<dbReference type="SUPFAM" id="SSF82199">
    <property type="entry name" value="SET domain"/>
    <property type="match status" value="1"/>
</dbReference>
<evidence type="ECO:0000256" key="4">
    <source>
        <dbReference type="ARBA" id="ARBA00022691"/>
    </source>
</evidence>
<dbReference type="GO" id="GO:0005634">
    <property type="term" value="C:nucleus"/>
    <property type="evidence" value="ECO:0007669"/>
    <property type="project" value="InterPro"/>
</dbReference>
<evidence type="ECO:0000256" key="1">
    <source>
        <dbReference type="ARBA" id="ARBA00004286"/>
    </source>
</evidence>
<dbReference type="SMART" id="SM00468">
    <property type="entry name" value="PreSET"/>
    <property type="match status" value="1"/>
</dbReference>
<reference evidence="8" key="3">
    <citation type="submission" date="2025-09" db="UniProtKB">
        <authorList>
            <consortium name="Ensembl"/>
        </authorList>
    </citation>
    <scope>IDENTIFICATION</scope>
</reference>
<accession>A0A4W5P601</accession>
<organism evidence="8 9">
    <name type="scientific">Hucho hucho</name>
    <name type="common">huchen</name>
    <dbReference type="NCBI Taxonomy" id="62062"/>
    <lineage>
        <taxon>Eukaryota</taxon>
        <taxon>Metazoa</taxon>
        <taxon>Chordata</taxon>
        <taxon>Craniata</taxon>
        <taxon>Vertebrata</taxon>
        <taxon>Euteleostomi</taxon>
        <taxon>Actinopterygii</taxon>
        <taxon>Neopterygii</taxon>
        <taxon>Teleostei</taxon>
        <taxon>Protacanthopterygii</taxon>
        <taxon>Salmoniformes</taxon>
        <taxon>Salmonidae</taxon>
        <taxon>Salmoninae</taxon>
        <taxon>Hucho</taxon>
    </lineage>
</organism>
<evidence type="ECO:0000313" key="8">
    <source>
        <dbReference type="Ensembl" id="ENSHHUP00000060091.1"/>
    </source>
</evidence>
<dbReference type="GO" id="GO:0032259">
    <property type="term" value="P:methylation"/>
    <property type="evidence" value="ECO:0007669"/>
    <property type="project" value="UniProtKB-KW"/>
</dbReference>
<keyword evidence="3" id="KW-0489">Methyltransferase</keyword>